<gene>
    <name evidence="7" type="ORF">H7J73_09735</name>
</gene>
<feature type="transmembrane region" description="Helical" evidence="5">
    <location>
        <begin position="473"/>
        <end position="491"/>
    </location>
</feature>
<comment type="caution">
    <text evidence="7">The sequence shown here is derived from an EMBL/GenBank/DDBJ whole genome shotgun (WGS) entry which is preliminary data.</text>
</comment>
<dbReference type="EMBL" id="JACKTY010000021">
    <property type="protein sequence ID" value="MCV7226308.1"/>
    <property type="molecule type" value="Genomic_DNA"/>
</dbReference>
<feature type="transmembrane region" description="Helical" evidence="5">
    <location>
        <begin position="87"/>
        <end position="105"/>
    </location>
</feature>
<proteinExistence type="predicted"/>
<evidence type="ECO:0000313" key="8">
    <source>
        <dbReference type="Proteomes" id="UP001526201"/>
    </source>
</evidence>
<dbReference type="Pfam" id="PF13515">
    <property type="entry name" value="FUSC_2"/>
    <property type="match status" value="1"/>
</dbReference>
<feature type="transmembrane region" description="Helical" evidence="5">
    <location>
        <begin position="442"/>
        <end position="461"/>
    </location>
</feature>
<keyword evidence="3 5" id="KW-1133">Transmembrane helix</keyword>
<evidence type="ECO:0000256" key="5">
    <source>
        <dbReference type="SAM" id="Phobius"/>
    </source>
</evidence>
<protein>
    <submittedName>
        <fullName evidence="7">FUSC family protein</fullName>
    </submittedName>
</protein>
<evidence type="ECO:0000256" key="3">
    <source>
        <dbReference type="ARBA" id="ARBA00022989"/>
    </source>
</evidence>
<feature type="transmembrane region" description="Helical" evidence="5">
    <location>
        <begin position="135"/>
        <end position="156"/>
    </location>
</feature>
<keyword evidence="2 5" id="KW-0812">Transmembrane</keyword>
<feature type="domain" description="Integral membrane bound transporter" evidence="6">
    <location>
        <begin position="365"/>
        <end position="486"/>
    </location>
</feature>
<dbReference type="Proteomes" id="UP001526201">
    <property type="component" value="Unassembled WGS sequence"/>
</dbReference>
<evidence type="ECO:0000256" key="4">
    <source>
        <dbReference type="ARBA" id="ARBA00023136"/>
    </source>
</evidence>
<feature type="transmembrane region" description="Helical" evidence="5">
    <location>
        <begin position="63"/>
        <end position="81"/>
    </location>
</feature>
<evidence type="ECO:0000256" key="2">
    <source>
        <dbReference type="ARBA" id="ARBA00022692"/>
    </source>
</evidence>
<keyword evidence="4 5" id="KW-0472">Membrane</keyword>
<name>A0ABT3CA79_9MYCO</name>
<dbReference type="InterPro" id="IPR049453">
    <property type="entry name" value="Memb_transporter_dom"/>
</dbReference>
<feature type="transmembrane region" description="Helical" evidence="5">
    <location>
        <begin position="405"/>
        <end position="436"/>
    </location>
</feature>
<evidence type="ECO:0000259" key="6">
    <source>
        <dbReference type="Pfam" id="PF13515"/>
    </source>
</evidence>
<comment type="subcellular location">
    <subcellularLocation>
        <location evidence="1">Membrane</location>
        <topology evidence="1">Multi-pass membrane protein</topology>
    </subcellularLocation>
</comment>
<evidence type="ECO:0000256" key="1">
    <source>
        <dbReference type="ARBA" id="ARBA00004141"/>
    </source>
</evidence>
<organism evidence="7 8">
    <name type="scientific">Mycolicibacterium komossense</name>
    <dbReference type="NCBI Taxonomy" id="1779"/>
    <lineage>
        <taxon>Bacteria</taxon>
        <taxon>Bacillati</taxon>
        <taxon>Actinomycetota</taxon>
        <taxon>Actinomycetes</taxon>
        <taxon>Mycobacteriales</taxon>
        <taxon>Mycobacteriaceae</taxon>
        <taxon>Mycolicibacterium</taxon>
    </lineage>
</organism>
<keyword evidence="8" id="KW-1185">Reference proteome</keyword>
<feature type="transmembrane region" description="Helical" evidence="5">
    <location>
        <begin position="20"/>
        <end position="51"/>
    </location>
</feature>
<evidence type="ECO:0000313" key="7">
    <source>
        <dbReference type="EMBL" id="MCV7226308.1"/>
    </source>
</evidence>
<reference evidence="7 8" key="1">
    <citation type="journal article" date="2022" name="BMC Genomics">
        <title>Comparative genome analysis of mycobacteria focusing on tRNA and non-coding RNA.</title>
        <authorList>
            <person name="Behra P.R.K."/>
            <person name="Pettersson B.M.F."/>
            <person name="Ramesh M."/>
            <person name="Das S."/>
            <person name="Dasgupta S."/>
            <person name="Kirsebom L.A."/>
        </authorList>
    </citation>
    <scope>NUCLEOTIDE SEQUENCE [LARGE SCALE GENOMIC DNA]</scope>
    <source>
        <strain evidence="7 8">DSM 44078</strain>
    </source>
</reference>
<accession>A0ABT3CA79</accession>
<sequence length="676" mass="69519">MIKGLALRLSWPYVGEVARSLLGVVLAVAVALHWGSAPAAIAAGGSAAIAGATALQDGTRSRIQLVVAVSLAMGAAAFLGALSAPHAPIFVVVVGLWCLIAGLVWTLGSNAGLVAAAAAALLVTSSAVAQPFADVVTTTVLTVTGGLTQAVLVAAWPRQRWQIQRLALTNAYRSVARHARLLATEPVDAAGSALSFDPTPLISLRDAFTGSDRQARRRPPAFRGLYGLPERIAMTLAALGPSAGTPEVAAVLAAAADVLDGIAGSGRGAHDVAQRELLRLDTAVAAITGSPAAAGRRLQTQLWEAATLRFTGSAVPAGTVQELRRPPVSELAAAARATLLTNLDWESPILRHAVRLAAAAAIGTAAARGTGMSHGYWIALTVVMVLRPETAHTYTRCITRIAGNAVGVTVATGITAVLHPSGVVSALLAVAFVGIAYAVSGIGYAALSAALAAAIVFLLDISGAADSATIKELLIATVIGGALAVASHLLLPDRSLIRLRQRAGELLKAEIDYAAAVLRAFVHPLHDAAELDATLTGAWQRATRARSAFEAASGSVRAEAPEVRRWLMTYRGALNAVTGACATLESHLPTPDVAVDRRFVVAVDDYVDSLRGDLPSAGQPWTVDAAHLTEADQQLKQAAALLAIDNAGQRVLVAEVATITRHLLAIAPPVGFTRVG</sequence>
<dbReference type="RefSeq" id="WP_264067164.1">
    <property type="nucleotide sequence ID" value="NZ_JACKTY010000021.1"/>
</dbReference>